<keyword evidence="2" id="KW-0808">Transferase</keyword>
<dbReference type="EMBL" id="JACRSQ010000002">
    <property type="protein sequence ID" value="MBC8542240.1"/>
    <property type="molecule type" value="Genomic_DNA"/>
</dbReference>
<sequence length="359" mass="41488">MKSDHSPLISVIMPVYKVEPYLPSAVESVLAQTFQDFELILVDDESPDNCPALCDAYARQYEKVQVLHKPKNEGLGAARNTGAAVARGRYLYYMDSDDWIDQDLFERVSASIQTYPAKVIMIGLLEEYYENGVLKKTIPVTVPGWTAKTAKEVHKKVAALERAGLYGYAWNKFYSREHIQAQQLSFSSVTLIEDIEFNVRFFESIDSCTYLDCTPYHYAKRMKGSLTDKFVADYFSLHETRIRMVKEQLQRWGEYKGKSREILGELYLRYFYSAICRNRQKESGMSRKEQKTWVQARFQDAFFRDILGGIHPSERILRWMLYPVRKRWAGGCLALGAVMYAAKQKSPVLFAKVKQTGRQ</sequence>
<dbReference type="CDD" id="cd00761">
    <property type="entry name" value="Glyco_tranf_GTA_type"/>
    <property type="match status" value="1"/>
</dbReference>
<dbReference type="InterPro" id="IPR001173">
    <property type="entry name" value="Glyco_trans_2-like"/>
</dbReference>
<dbReference type="SUPFAM" id="SSF53448">
    <property type="entry name" value="Nucleotide-diphospho-sugar transferases"/>
    <property type="match status" value="1"/>
</dbReference>
<evidence type="ECO:0000256" key="2">
    <source>
        <dbReference type="ARBA" id="ARBA00022679"/>
    </source>
</evidence>
<dbReference type="Pfam" id="PF00535">
    <property type="entry name" value="Glycos_transf_2"/>
    <property type="match status" value="1"/>
</dbReference>
<dbReference type="AlphaFoldDB" id="A0A926I0I8"/>
<dbReference type="PANTHER" id="PTHR22916">
    <property type="entry name" value="GLYCOSYLTRANSFERASE"/>
    <property type="match status" value="1"/>
</dbReference>
<dbReference type="InterPro" id="IPR029044">
    <property type="entry name" value="Nucleotide-diphossugar_trans"/>
</dbReference>
<dbReference type="RefSeq" id="WP_177719087.1">
    <property type="nucleotide sequence ID" value="NZ_JACRSQ010000002.1"/>
</dbReference>
<gene>
    <name evidence="4" type="ORF">H8730_01565</name>
</gene>
<keyword evidence="1" id="KW-0328">Glycosyltransferase</keyword>
<organism evidence="4 5">
    <name type="scientific">Bianquea renquensis</name>
    <dbReference type="NCBI Taxonomy" id="2763661"/>
    <lineage>
        <taxon>Bacteria</taxon>
        <taxon>Bacillati</taxon>
        <taxon>Bacillota</taxon>
        <taxon>Clostridia</taxon>
        <taxon>Eubacteriales</taxon>
        <taxon>Bianqueaceae</taxon>
        <taxon>Bianquea</taxon>
    </lineage>
</organism>
<accession>A0A926I0I8</accession>
<evidence type="ECO:0000259" key="3">
    <source>
        <dbReference type="Pfam" id="PF00535"/>
    </source>
</evidence>
<reference evidence="4" key="1">
    <citation type="submission" date="2020-08" db="EMBL/GenBank/DDBJ databases">
        <title>Genome public.</title>
        <authorList>
            <person name="Liu C."/>
            <person name="Sun Q."/>
        </authorList>
    </citation>
    <scope>NUCLEOTIDE SEQUENCE</scope>
    <source>
        <strain evidence="4">NSJ-32</strain>
    </source>
</reference>
<dbReference type="Proteomes" id="UP000657006">
    <property type="component" value="Unassembled WGS sequence"/>
</dbReference>
<evidence type="ECO:0000313" key="5">
    <source>
        <dbReference type="Proteomes" id="UP000657006"/>
    </source>
</evidence>
<comment type="caution">
    <text evidence="4">The sequence shown here is derived from an EMBL/GenBank/DDBJ whole genome shotgun (WGS) entry which is preliminary data.</text>
</comment>
<name>A0A926I0I8_9FIRM</name>
<evidence type="ECO:0000256" key="1">
    <source>
        <dbReference type="ARBA" id="ARBA00022676"/>
    </source>
</evidence>
<proteinExistence type="predicted"/>
<feature type="domain" description="Glycosyltransferase 2-like" evidence="3">
    <location>
        <begin position="10"/>
        <end position="139"/>
    </location>
</feature>
<dbReference type="GO" id="GO:0016757">
    <property type="term" value="F:glycosyltransferase activity"/>
    <property type="evidence" value="ECO:0007669"/>
    <property type="project" value="UniProtKB-KW"/>
</dbReference>
<evidence type="ECO:0000313" key="4">
    <source>
        <dbReference type="EMBL" id="MBC8542240.1"/>
    </source>
</evidence>
<dbReference type="PANTHER" id="PTHR22916:SF51">
    <property type="entry name" value="GLYCOSYLTRANSFERASE EPSH-RELATED"/>
    <property type="match status" value="1"/>
</dbReference>
<keyword evidence="5" id="KW-1185">Reference proteome</keyword>
<dbReference type="Gene3D" id="3.90.550.10">
    <property type="entry name" value="Spore Coat Polysaccharide Biosynthesis Protein SpsA, Chain A"/>
    <property type="match status" value="1"/>
</dbReference>
<protein>
    <submittedName>
        <fullName evidence="4">Glycosyltransferase family 2 protein</fullName>
    </submittedName>
</protein>